<accession>A0ABN9KWJ9</accession>
<keyword evidence="4" id="KW-1185">Reference proteome</keyword>
<evidence type="ECO:0000313" key="3">
    <source>
        <dbReference type="EMBL" id="CAJ0924617.1"/>
    </source>
</evidence>
<evidence type="ECO:0000256" key="1">
    <source>
        <dbReference type="SAM" id="MobiDB-lite"/>
    </source>
</evidence>
<dbReference type="PANTHER" id="PTHR22443:SF14">
    <property type="entry name" value="KAT8 REGULATORY NSL COMPLEX SUBUNIT 1"/>
    <property type="match status" value="1"/>
</dbReference>
<protein>
    <recommendedName>
        <fullName evidence="2">PEHE domain-containing protein</fullName>
    </recommendedName>
</protein>
<dbReference type="SMART" id="SM01300">
    <property type="entry name" value="PEHE"/>
    <property type="match status" value="1"/>
</dbReference>
<evidence type="ECO:0000313" key="4">
    <source>
        <dbReference type="Proteomes" id="UP001176940"/>
    </source>
</evidence>
<reference evidence="3" key="1">
    <citation type="submission" date="2023-07" db="EMBL/GenBank/DDBJ databases">
        <authorList>
            <person name="Stuckert A."/>
        </authorList>
    </citation>
    <scope>NUCLEOTIDE SEQUENCE</scope>
</reference>
<name>A0ABN9KWJ9_9NEOB</name>
<dbReference type="InterPro" id="IPR029332">
    <property type="entry name" value="PEHE_dom"/>
</dbReference>
<evidence type="ECO:0000259" key="2">
    <source>
        <dbReference type="PROSITE" id="PS52052"/>
    </source>
</evidence>
<proteinExistence type="predicted"/>
<feature type="domain" description="PEHE" evidence="2">
    <location>
        <begin position="75"/>
        <end position="209"/>
    </location>
</feature>
<feature type="region of interest" description="Disordered" evidence="1">
    <location>
        <begin position="116"/>
        <end position="271"/>
    </location>
</feature>
<dbReference type="EMBL" id="CAUEEQ010003213">
    <property type="protein sequence ID" value="CAJ0924617.1"/>
    <property type="molecule type" value="Genomic_DNA"/>
</dbReference>
<dbReference type="Pfam" id="PF15275">
    <property type="entry name" value="PEHE"/>
    <property type="match status" value="1"/>
</dbReference>
<comment type="caution">
    <text evidence="3">The sequence shown here is derived from an EMBL/GenBank/DDBJ whole genome shotgun (WGS) entry which is preliminary data.</text>
</comment>
<feature type="compositionally biased region" description="Pro residues" evidence="1">
    <location>
        <begin position="256"/>
        <end position="265"/>
    </location>
</feature>
<dbReference type="PROSITE" id="PS52052">
    <property type="entry name" value="PEHE"/>
    <property type="match status" value="1"/>
</dbReference>
<dbReference type="Proteomes" id="UP001176940">
    <property type="component" value="Unassembled WGS sequence"/>
</dbReference>
<organism evidence="3 4">
    <name type="scientific">Ranitomeya imitator</name>
    <name type="common">mimic poison frog</name>
    <dbReference type="NCBI Taxonomy" id="111125"/>
    <lineage>
        <taxon>Eukaryota</taxon>
        <taxon>Metazoa</taxon>
        <taxon>Chordata</taxon>
        <taxon>Craniata</taxon>
        <taxon>Vertebrata</taxon>
        <taxon>Euteleostomi</taxon>
        <taxon>Amphibia</taxon>
        <taxon>Batrachia</taxon>
        <taxon>Anura</taxon>
        <taxon>Neobatrachia</taxon>
        <taxon>Hyloidea</taxon>
        <taxon>Dendrobatidae</taxon>
        <taxon>Dendrobatinae</taxon>
        <taxon>Ranitomeya</taxon>
    </lineage>
</organism>
<gene>
    <name evidence="3" type="ORF">RIMI_LOCUS2315641</name>
</gene>
<dbReference type="PANTHER" id="PTHR22443">
    <property type="entry name" value="NON-SPECIFIC LETHAL 1, ISOFORM M"/>
    <property type="match status" value="1"/>
</dbReference>
<sequence length="271" mass="29660">MASRLNAKVHNFIARSRDPKAIGVDALISPWHQFQLPYVFPPLPLLPKVIRKIKTGGSGHSGRSGLASSRLQAQVLAVTAASCDLLLPPLHPQPEQLEDLSDAAYSASHAKCEEMERTRWVSSSIPPQRRGSRTHRTSESSLSAQPLTPQPPSPDTSSWQALPDFSPLSPDVLSAPPTPTSRDTPRLISEETQSSVSDSGFEEMTVQPWERRHFPLPYQPKQDLAGTSEPTDWGGPRPPRRSSCSSRTAKDTEGPPSSPPCPSTRPRPLHR</sequence>
<dbReference type="InterPro" id="IPR026180">
    <property type="entry name" value="NSL1"/>
</dbReference>